<accession>A0A2R5GKV0</accession>
<keyword evidence="2" id="KW-0808">Transferase</keyword>
<name>A0A2R5GKV0_9STRA</name>
<gene>
    <name evidence="2" type="ORF">FCC1311_071602</name>
</gene>
<dbReference type="SUPFAM" id="SSF48452">
    <property type="entry name" value="TPR-like"/>
    <property type="match status" value="1"/>
</dbReference>
<dbReference type="Proteomes" id="UP000241890">
    <property type="component" value="Unassembled WGS sequence"/>
</dbReference>
<dbReference type="EMBL" id="BEYU01000085">
    <property type="protein sequence ID" value="GBG30939.1"/>
    <property type="molecule type" value="Genomic_DNA"/>
</dbReference>
<reference evidence="2 3" key="1">
    <citation type="submission" date="2017-12" db="EMBL/GenBank/DDBJ databases">
        <title>Sequencing, de novo assembly and annotation of complete genome of a new Thraustochytrid species, strain FCC1311.</title>
        <authorList>
            <person name="Sedici K."/>
            <person name="Godart F."/>
            <person name="Aiese Cigliano R."/>
            <person name="Sanseverino W."/>
            <person name="Barakat M."/>
            <person name="Ortet P."/>
            <person name="Marechal E."/>
            <person name="Cagnac O."/>
            <person name="Amato A."/>
        </authorList>
    </citation>
    <scope>NUCLEOTIDE SEQUENCE [LARGE SCALE GENOMIC DNA]</scope>
</reference>
<organism evidence="2 3">
    <name type="scientific">Hondaea fermentalgiana</name>
    <dbReference type="NCBI Taxonomy" id="2315210"/>
    <lineage>
        <taxon>Eukaryota</taxon>
        <taxon>Sar</taxon>
        <taxon>Stramenopiles</taxon>
        <taxon>Bigyra</taxon>
        <taxon>Labyrinthulomycetes</taxon>
        <taxon>Thraustochytrida</taxon>
        <taxon>Thraustochytriidae</taxon>
        <taxon>Hondaea</taxon>
    </lineage>
</organism>
<proteinExistence type="predicted"/>
<dbReference type="GO" id="GO:0016757">
    <property type="term" value="F:glycosyltransferase activity"/>
    <property type="evidence" value="ECO:0007669"/>
    <property type="project" value="UniProtKB-KW"/>
</dbReference>
<dbReference type="PANTHER" id="PTHR44809">
    <property type="match status" value="1"/>
</dbReference>
<evidence type="ECO:0000313" key="3">
    <source>
        <dbReference type="Proteomes" id="UP000241890"/>
    </source>
</evidence>
<keyword evidence="2" id="KW-0328">Glycosyltransferase</keyword>
<feature type="region of interest" description="Disordered" evidence="1">
    <location>
        <begin position="100"/>
        <end position="119"/>
    </location>
</feature>
<dbReference type="InterPro" id="IPR011990">
    <property type="entry name" value="TPR-like_helical_dom_sf"/>
</dbReference>
<keyword evidence="3" id="KW-1185">Reference proteome</keyword>
<feature type="region of interest" description="Disordered" evidence="1">
    <location>
        <begin position="167"/>
        <end position="213"/>
    </location>
</feature>
<evidence type="ECO:0000256" key="1">
    <source>
        <dbReference type="SAM" id="MobiDB-lite"/>
    </source>
</evidence>
<dbReference type="InParanoid" id="A0A2R5GKV0"/>
<evidence type="ECO:0000313" key="2">
    <source>
        <dbReference type="EMBL" id="GBG30939.1"/>
    </source>
</evidence>
<dbReference type="Pfam" id="PF13431">
    <property type="entry name" value="TPR_17"/>
    <property type="match status" value="1"/>
</dbReference>
<comment type="caution">
    <text evidence="2">The sequence shown here is derived from an EMBL/GenBank/DDBJ whole genome shotgun (WGS) entry which is preliminary data.</text>
</comment>
<feature type="compositionally biased region" description="Low complexity" evidence="1">
    <location>
        <begin position="191"/>
        <end position="213"/>
    </location>
</feature>
<dbReference type="AlphaFoldDB" id="A0A2R5GKV0"/>
<dbReference type="Gene3D" id="1.25.40.10">
    <property type="entry name" value="Tetratricopeptide repeat domain"/>
    <property type="match status" value="1"/>
</dbReference>
<dbReference type="OrthoDB" id="1926212at2759"/>
<sequence length="340" mass="36805">MGFSSCNAVSSSIFTASGEHRLGKKKQIALGLTNATSHGILCDIILGPLVNPDTKFTMPKLLRHEVAGIPCIDLTMAYKDVVLERFTDLRASTMSSYLTSTESSDRDCNRSSHGKSETRRHARLECVAIGGVQTILSYPFFARVHDKACRAVAVVLNDHKRHRLVGWITTNQPKQKPKHNDQSPPTEPVRAQAKGKAQGKMAEAEARAAAADALSERGDWPGAARMYESSLEADASNLHALANFAVLCTEMLDAVTSKGKDATPLRTKAVSLYSRALAQKPDWFDGHYNLANLLADSGPEGEATAIVHYREALKLEPNDGDVHNNLSICLLNAGQLGVSS</sequence>
<dbReference type="PANTHER" id="PTHR44809:SF1">
    <property type="entry name" value="PROTEIN O-MANNOSYL-TRANSFERASE TMTC1"/>
    <property type="match status" value="1"/>
</dbReference>
<feature type="compositionally biased region" description="Basic and acidic residues" evidence="1">
    <location>
        <begin position="103"/>
        <end position="119"/>
    </location>
</feature>
<protein>
    <submittedName>
        <fullName evidence="2">UDP-N-acetylglucosamine--peptide N-acetylglucosaminyltransferase 110 kDa subunit</fullName>
    </submittedName>
</protein>
<dbReference type="InterPro" id="IPR052943">
    <property type="entry name" value="TMTC_O-mannosyl-trnsfr"/>
</dbReference>